<name>A0A9R1WAJ9_LACSA</name>
<protein>
    <submittedName>
        <fullName evidence="1">Uncharacterized protein</fullName>
    </submittedName>
</protein>
<comment type="caution">
    <text evidence="1">The sequence shown here is derived from an EMBL/GenBank/DDBJ whole genome shotgun (WGS) entry which is preliminary data.</text>
</comment>
<sequence>MSSSIDNLTGPNYLGWIRNFSITLYLENEISIDANEEEATKCERHRYHYIKVLCLMLAIMYYKLQKICKNLGAYQINENLNEISQVQA</sequence>
<accession>A0A9R1WAJ9</accession>
<reference evidence="1 2" key="1">
    <citation type="journal article" date="2017" name="Nat. Commun.">
        <title>Genome assembly with in vitro proximity ligation data and whole-genome triplication in lettuce.</title>
        <authorList>
            <person name="Reyes-Chin-Wo S."/>
            <person name="Wang Z."/>
            <person name="Yang X."/>
            <person name="Kozik A."/>
            <person name="Arikit S."/>
            <person name="Song C."/>
            <person name="Xia L."/>
            <person name="Froenicke L."/>
            <person name="Lavelle D.O."/>
            <person name="Truco M.J."/>
            <person name="Xia R."/>
            <person name="Zhu S."/>
            <person name="Xu C."/>
            <person name="Xu H."/>
            <person name="Xu X."/>
            <person name="Cox K."/>
            <person name="Korf I."/>
            <person name="Meyers B.C."/>
            <person name="Michelmore R.W."/>
        </authorList>
    </citation>
    <scope>NUCLEOTIDE SEQUENCE [LARGE SCALE GENOMIC DNA]</scope>
    <source>
        <strain evidence="2">cv. Salinas</strain>
        <tissue evidence="1">Seedlings</tissue>
    </source>
</reference>
<dbReference type="EMBL" id="NBSK02000003">
    <property type="protein sequence ID" value="KAJ0219372.1"/>
    <property type="molecule type" value="Genomic_DNA"/>
</dbReference>
<keyword evidence="2" id="KW-1185">Reference proteome</keyword>
<dbReference type="Proteomes" id="UP000235145">
    <property type="component" value="Unassembled WGS sequence"/>
</dbReference>
<evidence type="ECO:0000313" key="1">
    <source>
        <dbReference type="EMBL" id="KAJ0219372.1"/>
    </source>
</evidence>
<gene>
    <name evidence="1" type="ORF">LSAT_V11C300109280</name>
</gene>
<proteinExistence type="predicted"/>
<organism evidence="1 2">
    <name type="scientific">Lactuca sativa</name>
    <name type="common">Garden lettuce</name>
    <dbReference type="NCBI Taxonomy" id="4236"/>
    <lineage>
        <taxon>Eukaryota</taxon>
        <taxon>Viridiplantae</taxon>
        <taxon>Streptophyta</taxon>
        <taxon>Embryophyta</taxon>
        <taxon>Tracheophyta</taxon>
        <taxon>Spermatophyta</taxon>
        <taxon>Magnoliopsida</taxon>
        <taxon>eudicotyledons</taxon>
        <taxon>Gunneridae</taxon>
        <taxon>Pentapetalae</taxon>
        <taxon>asterids</taxon>
        <taxon>campanulids</taxon>
        <taxon>Asterales</taxon>
        <taxon>Asteraceae</taxon>
        <taxon>Cichorioideae</taxon>
        <taxon>Cichorieae</taxon>
        <taxon>Lactucinae</taxon>
        <taxon>Lactuca</taxon>
    </lineage>
</organism>
<evidence type="ECO:0000313" key="2">
    <source>
        <dbReference type="Proteomes" id="UP000235145"/>
    </source>
</evidence>
<dbReference type="AlphaFoldDB" id="A0A9R1WAJ9"/>